<dbReference type="STRING" id="582675.SAMN05192565_1247"/>
<dbReference type="Pfam" id="PF03739">
    <property type="entry name" value="LptF_LptG"/>
    <property type="match status" value="1"/>
</dbReference>
<dbReference type="InterPro" id="IPR005495">
    <property type="entry name" value="LptG/LptF_permease"/>
</dbReference>
<name>A0A1I2WJI0_9HYPH</name>
<comment type="subcellular location">
    <subcellularLocation>
        <location evidence="1">Cell membrane</location>
        <topology evidence="1">Multi-pass membrane protein</topology>
    </subcellularLocation>
</comment>
<evidence type="ECO:0000256" key="2">
    <source>
        <dbReference type="ARBA" id="ARBA00022475"/>
    </source>
</evidence>
<feature type="transmembrane region" description="Helical" evidence="6">
    <location>
        <begin position="307"/>
        <end position="324"/>
    </location>
</feature>
<dbReference type="PANTHER" id="PTHR33529">
    <property type="entry name" value="SLR0882 PROTEIN-RELATED"/>
    <property type="match status" value="1"/>
</dbReference>
<evidence type="ECO:0000256" key="5">
    <source>
        <dbReference type="ARBA" id="ARBA00023136"/>
    </source>
</evidence>
<feature type="transmembrane region" description="Helical" evidence="6">
    <location>
        <begin position="105"/>
        <end position="124"/>
    </location>
</feature>
<dbReference type="RefSeq" id="WP_091974323.1">
    <property type="nucleotide sequence ID" value="NZ_FOPM01000024.1"/>
</dbReference>
<dbReference type="PANTHER" id="PTHR33529:SF2">
    <property type="entry name" value="LIPOPOLYSACCHARIDE EXPORT SYSTEM PERMEASE PROTEIN LPTG"/>
    <property type="match status" value="1"/>
</dbReference>
<dbReference type="Proteomes" id="UP000199229">
    <property type="component" value="Unassembled WGS sequence"/>
</dbReference>
<dbReference type="GO" id="GO:0015920">
    <property type="term" value="P:lipopolysaccharide transport"/>
    <property type="evidence" value="ECO:0007669"/>
    <property type="project" value="TreeGrafter"/>
</dbReference>
<feature type="transmembrane region" description="Helical" evidence="6">
    <location>
        <begin position="12"/>
        <end position="33"/>
    </location>
</feature>
<proteinExistence type="predicted"/>
<gene>
    <name evidence="7" type="ORF">SAMN05192565_1247</name>
</gene>
<keyword evidence="3 6" id="KW-0812">Transmembrane</keyword>
<dbReference type="GO" id="GO:0043190">
    <property type="term" value="C:ATP-binding cassette (ABC) transporter complex"/>
    <property type="evidence" value="ECO:0007669"/>
    <property type="project" value="InterPro"/>
</dbReference>
<feature type="transmembrane region" description="Helical" evidence="6">
    <location>
        <begin position="280"/>
        <end position="301"/>
    </location>
</feature>
<dbReference type="InterPro" id="IPR030923">
    <property type="entry name" value="LptG"/>
</dbReference>
<evidence type="ECO:0000256" key="3">
    <source>
        <dbReference type="ARBA" id="ARBA00022692"/>
    </source>
</evidence>
<accession>A0A1I2WJI0</accession>
<evidence type="ECO:0000256" key="6">
    <source>
        <dbReference type="SAM" id="Phobius"/>
    </source>
</evidence>
<evidence type="ECO:0000313" key="8">
    <source>
        <dbReference type="Proteomes" id="UP000199229"/>
    </source>
</evidence>
<dbReference type="AlphaFoldDB" id="A0A1I2WJI0"/>
<evidence type="ECO:0000256" key="1">
    <source>
        <dbReference type="ARBA" id="ARBA00004651"/>
    </source>
</evidence>
<protein>
    <submittedName>
        <fullName evidence="7">Lipopolysaccharide export system permease protein</fullName>
    </submittedName>
</protein>
<sequence>MSGLIGFTLGRYFAARFLRTILGVFLTVFTLVYTLDFVELLRRAGDAEGASAGLMAQLALFRTPAVAEGVLPFAILFGSMASLLQLSRKLELVVARAAGISAWQFLQPGLFVALAIGAFTVGVYNPVSAQLKQRSTQIEAKIFAKSTKASSGKDIWIRQRSLDGQAILRAETAIEGTTTLAGVSAYIFDAAGAFVSEVDAARAILHDGYWELQEARLLKPDAPPESFSTYLIASTLDPGQVRQRFTPPESVPFWQLPETIARNERAGLDATRYRLQYDVLMARPVLFVAMVLVAASVSLRFFRFGGVGKLVLGGVAAGFALYVARQLLEGLGASGIVTPAVAAWFPAVVGSLLGTLTLLYQEDG</sequence>
<reference evidence="8" key="1">
    <citation type="submission" date="2016-10" db="EMBL/GenBank/DDBJ databases">
        <authorList>
            <person name="Varghese N."/>
            <person name="Submissions S."/>
        </authorList>
    </citation>
    <scope>NUCLEOTIDE SEQUENCE [LARGE SCALE GENOMIC DNA]</scope>
    <source>
        <strain evidence="8">Gh-105</strain>
    </source>
</reference>
<keyword evidence="8" id="KW-1185">Reference proteome</keyword>
<dbReference type="OrthoDB" id="9798468at2"/>
<dbReference type="NCBIfam" id="TIGR04408">
    <property type="entry name" value="LptG_lptG"/>
    <property type="match status" value="1"/>
</dbReference>
<keyword evidence="2" id="KW-1003">Cell membrane</keyword>
<organism evidence="7 8">
    <name type="scientific">Methylobacterium gossipiicola</name>
    <dbReference type="NCBI Taxonomy" id="582675"/>
    <lineage>
        <taxon>Bacteria</taxon>
        <taxon>Pseudomonadati</taxon>
        <taxon>Pseudomonadota</taxon>
        <taxon>Alphaproteobacteria</taxon>
        <taxon>Hyphomicrobiales</taxon>
        <taxon>Methylobacteriaceae</taxon>
        <taxon>Methylobacterium</taxon>
    </lineage>
</organism>
<evidence type="ECO:0000256" key="4">
    <source>
        <dbReference type="ARBA" id="ARBA00022989"/>
    </source>
</evidence>
<feature type="transmembrane region" description="Helical" evidence="6">
    <location>
        <begin position="336"/>
        <end position="360"/>
    </location>
</feature>
<feature type="transmembrane region" description="Helical" evidence="6">
    <location>
        <begin position="65"/>
        <end position="85"/>
    </location>
</feature>
<keyword evidence="5 6" id="KW-0472">Membrane</keyword>
<dbReference type="EMBL" id="FOPM01000024">
    <property type="protein sequence ID" value="SFH01472.1"/>
    <property type="molecule type" value="Genomic_DNA"/>
</dbReference>
<dbReference type="GO" id="GO:0055085">
    <property type="term" value="P:transmembrane transport"/>
    <property type="evidence" value="ECO:0007669"/>
    <property type="project" value="InterPro"/>
</dbReference>
<keyword evidence="4 6" id="KW-1133">Transmembrane helix</keyword>
<evidence type="ECO:0000313" key="7">
    <source>
        <dbReference type="EMBL" id="SFH01472.1"/>
    </source>
</evidence>